<keyword evidence="2" id="KW-1185">Reference proteome</keyword>
<evidence type="ECO:0000313" key="2">
    <source>
        <dbReference type="Proteomes" id="UP000824540"/>
    </source>
</evidence>
<organism evidence="1 2">
    <name type="scientific">Albula glossodonta</name>
    <name type="common">roundjaw bonefish</name>
    <dbReference type="NCBI Taxonomy" id="121402"/>
    <lineage>
        <taxon>Eukaryota</taxon>
        <taxon>Metazoa</taxon>
        <taxon>Chordata</taxon>
        <taxon>Craniata</taxon>
        <taxon>Vertebrata</taxon>
        <taxon>Euteleostomi</taxon>
        <taxon>Actinopterygii</taxon>
        <taxon>Neopterygii</taxon>
        <taxon>Teleostei</taxon>
        <taxon>Albuliformes</taxon>
        <taxon>Albulidae</taxon>
        <taxon>Albula</taxon>
    </lineage>
</organism>
<gene>
    <name evidence="1" type="ORF">JZ751_026197</name>
</gene>
<feature type="non-terminal residue" evidence="1">
    <location>
        <position position="1"/>
    </location>
</feature>
<reference evidence="1" key="1">
    <citation type="thesis" date="2021" institute="BYU ScholarsArchive" country="Provo, UT, USA">
        <title>Applications of and Algorithms for Genome Assembly and Genomic Analyses with an Emphasis on Marine Teleosts.</title>
        <authorList>
            <person name="Pickett B.D."/>
        </authorList>
    </citation>
    <scope>NUCLEOTIDE SEQUENCE</scope>
    <source>
        <strain evidence="1">HI-2016</strain>
    </source>
</reference>
<dbReference type="Proteomes" id="UP000824540">
    <property type="component" value="Unassembled WGS sequence"/>
</dbReference>
<accession>A0A8T2PB94</accession>
<protein>
    <submittedName>
        <fullName evidence="1">Uncharacterized protein</fullName>
    </submittedName>
</protein>
<evidence type="ECO:0000313" key="1">
    <source>
        <dbReference type="EMBL" id="KAG9349844.1"/>
    </source>
</evidence>
<name>A0A8T2PB94_9TELE</name>
<comment type="caution">
    <text evidence="1">The sequence shown here is derived from an EMBL/GenBank/DDBJ whole genome shotgun (WGS) entry which is preliminary data.</text>
</comment>
<proteinExistence type="predicted"/>
<dbReference type="EMBL" id="JAFBMS010000008">
    <property type="protein sequence ID" value="KAG9349844.1"/>
    <property type="molecule type" value="Genomic_DNA"/>
</dbReference>
<sequence length="76" mass="8584">MATKKLAKSFITENQKDSMGPYKILELNFLDGNIQAAKTLLQAVLAQPVSEVFQNTSCSVRSNQYLHIPRDTRRNT</sequence>
<dbReference type="AlphaFoldDB" id="A0A8T2PB94"/>